<evidence type="ECO:0000256" key="2">
    <source>
        <dbReference type="ARBA" id="ARBA00022475"/>
    </source>
</evidence>
<keyword evidence="3 6" id="KW-0812">Transmembrane</keyword>
<evidence type="ECO:0000256" key="1">
    <source>
        <dbReference type="ARBA" id="ARBA00004651"/>
    </source>
</evidence>
<dbReference type="EMBL" id="MCFH01000072">
    <property type="protein sequence ID" value="ORX42056.1"/>
    <property type="molecule type" value="Genomic_DNA"/>
</dbReference>
<feature type="transmembrane region" description="Helical" evidence="6">
    <location>
        <begin position="988"/>
        <end position="1013"/>
    </location>
</feature>
<organism evidence="8 9">
    <name type="scientific">Piromyces finnis</name>
    <dbReference type="NCBI Taxonomy" id="1754191"/>
    <lineage>
        <taxon>Eukaryota</taxon>
        <taxon>Fungi</taxon>
        <taxon>Fungi incertae sedis</taxon>
        <taxon>Chytridiomycota</taxon>
        <taxon>Chytridiomycota incertae sedis</taxon>
        <taxon>Neocallimastigomycetes</taxon>
        <taxon>Neocallimastigales</taxon>
        <taxon>Neocallimastigaceae</taxon>
        <taxon>Piromyces</taxon>
    </lineage>
</organism>
<keyword evidence="5 6" id="KW-0472">Membrane</keyword>
<evidence type="ECO:0000313" key="8">
    <source>
        <dbReference type="EMBL" id="ORX42056.1"/>
    </source>
</evidence>
<protein>
    <submittedName>
        <fullName evidence="8">FtsX-domain-containing protein</fullName>
    </submittedName>
</protein>
<dbReference type="GO" id="GO:0005886">
    <property type="term" value="C:plasma membrane"/>
    <property type="evidence" value="ECO:0007669"/>
    <property type="project" value="UniProtKB-SubCell"/>
</dbReference>
<dbReference type="PANTHER" id="PTHR32522">
    <property type="match status" value="1"/>
</dbReference>
<comment type="subcellular location">
    <subcellularLocation>
        <location evidence="1">Cell membrane</location>
        <topology evidence="1">Multi-pass membrane protein</topology>
    </subcellularLocation>
</comment>
<keyword evidence="2" id="KW-1003">Cell membrane</keyword>
<feature type="transmembrane region" description="Helical" evidence="6">
    <location>
        <begin position="595"/>
        <end position="616"/>
    </location>
</feature>
<keyword evidence="9" id="KW-1185">Reference proteome</keyword>
<name>A0A1Y1UWQ2_9FUNG</name>
<dbReference type="OrthoDB" id="2126250at2759"/>
<feature type="domain" description="ABC3 transporter permease C-terminal" evidence="7">
    <location>
        <begin position="946"/>
        <end position="1064"/>
    </location>
</feature>
<proteinExistence type="predicted"/>
<evidence type="ECO:0000256" key="5">
    <source>
        <dbReference type="ARBA" id="ARBA00023136"/>
    </source>
</evidence>
<dbReference type="InterPro" id="IPR003838">
    <property type="entry name" value="ABC3_permease_C"/>
</dbReference>
<gene>
    <name evidence="8" type="ORF">BCR36DRAFT_416359</name>
</gene>
<accession>A0A1Y1UWQ2</accession>
<evidence type="ECO:0000256" key="6">
    <source>
        <dbReference type="SAM" id="Phobius"/>
    </source>
</evidence>
<feature type="domain" description="ABC3 transporter permease C-terminal" evidence="7">
    <location>
        <begin position="414"/>
        <end position="533"/>
    </location>
</feature>
<reference evidence="8 9" key="2">
    <citation type="submission" date="2016-08" db="EMBL/GenBank/DDBJ databases">
        <title>Pervasive Adenine N6-methylation of Active Genes in Fungi.</title>
        <authorList>
            <consortium name="DOE Joint Genome Institute"/>
            <person name="Mondo S.J."/>
            <person name="Dannebaum R.O."/>
            <person name="Kuo R.C."/>
            <person name="Labutti K."/>
            <person name="Haridas S."/>
            <person name="Kuo A."/>
            <person name="Salamov A."/>
            <person name="Ahrendt S.R."/>
            <person name="Lipzen A."/>
            <person name="Sullivan W."/>
            <person name="Andreopoulos W.B."/>
            <person name="Clum A."/>
            <person name="Lindquist E."/>
            <person name="Daum C."/>
            <person name="Ramamoorthy G.K."/>
            <person name="Gryganskyi A."/>
            <person name="Culley D."/>
            <person name="Magnuson J.K."/>
            <person name="James T.Y."/>
            <person name="O'Malley M.A."/>
            <person name="Stajich J.E."/>
            <person name="Spatafora J.W."/>
            <person name="Visel A."/>
            <person name="Grigoriev I.V."/>
        </authorList>
    </citation>
    <scope>NUCLEOTIDE SEQUENCE [LARGE SCALE GENOMIC DNA]</scope>
    <source>
        <strain evidence="9">finn</strain>
    </source>
</reference>
<evidence type="ECO:0000256" key="4">
    <source>
        <dbReference type="ARBA" id="ARBA00022989"/>
    </source>
</evidence>
<feature type="transmembrane region" description="Helical" evidence="6">
    <location>
        <begin position="657"/>
        <end position="675"/>
    </location>
</feature>
<evidence type="ECO:0000259" key="7">
    <source>
        <dbReference type="Pfam" id="PF02687"/>
    </source>
</evidence>
<feature type="transmembrane region" description="Helical" evidence="6">
    <location>
        <begin position="62"/>
        <end position="93"/>
    </location>
</feature>
<feature type="transmembrane region" description="Helical" evidence="6">
    <location>
        <begin position="1033"/>
        <end position="1058"/>
    </location>
</feature>
<dbReference type="Proteomes" id="UP000193719">
    <property type="component" value="Unassembled WGS sequence"/>
</dbReference>
<feature type="transmembrane region" description="Helical" evidence="6">
    <location>
        <begin position="563"/>
        <end position="583"/>
    </location>
</feature>
<evidence type="ECO:0000313" key="9">
    <source>
        <dbReference type="Proteomes" id="UP000193719"/>
    </source>
</evidence>
<keyword evidence="4 6" id="KW-1133">Transmembrane helix</keyword>
<dbReference type="PANTHER" id="PTHR32522:SF3">
    <property type="entry name" value="ABC3 TRANSPORTER PERMEASE PROTEIN DOMAIN-CONTAINING PROTEIN"/>
    <property type="match status" value="1"/>
</dbReference>
<evidence type="ECO:0000256" key="3">
    <source>
        <dbReference type="ARBA" id="ARBA00022692"/>
    </source>
</evidence>
<feature type="transmembrane region" description="Helical" evidence="6">
    <location>
        <begin position="497"/>
        <end position="525"/>
    </location>
</feature>
<feature type="transmembrane region" description="Helical" evidence="6">
    <location>
        <begin position="407"/>
        <end position="435"/>
    </location>
</feature>
<dbReference type="Pfam" id="PF02687">
    <property type="entry name" value="FtsX"/>
    <property type="match status" value="2"/>
</dbReference>
<comment type="caution">
    <text evidence="8">The sequence shown here is derived from an EMBL/GenBank/DDBJ whole genome shotgun (WGS) entry which is preliminary data.</text>
</comment>
<reference evidence="8 9" key="1">
    <citation type="submission" date="2016-08" db="EMBL/GenBank/DDBJ databases">
        <title>Genomes of anaerobic fungi encode conserved fungal cellulosomes for biomass hydrolysis.</title>
        <authorList>
            <consortium name="DOE Joint Genome Institute"/>
            <person name="Haitjema C.H."/>
            <person name="Gilmore S.P."/>
            <person name="Henske J.K."/>
            <person name="Solomon K.V."/>
            <person name="De Groot R."/>
            <person name="Kuo A."/>
            <person name="Mondo S.J."/>
            <person name="Salamov A.A."/>
            <person name="Labutti K."/>
            <person name="Zhao Z."/>
            <person name="Chiniquy J."/>
            <person name="Barry K."/>
            <person name="Brewer H.M."/>
            <person name="Purvine S.O."/>
            <person name="Wright A.T."/>
            <person name="Boxma B."/>
            <person name="Van Alen T."/>
            <person name="Hackstein J.H."/>
            <person name="Baker S.E."/>
            <person name="Grigoriev I.V."/>
            <person name="O'Malley M.A."/>
        </authorList>
    </citation>
    <scope>NUCLEOTIDE SEQUENCE [LARGE SCALE GENOMIC DNA]</scope>
    <source>
        <strain evidence="9">finn</strain>
    </source>
</reference>
<feature type="transmembrane region" description="Helical" evidence="6">
    <location>
        <begin position="942"/>
        <end position="967"/>
    </location>
</feature>
<sequence>MDDIKNNKINYVLKNSENTIVKEEKDGTEKKGYVKKFNNFISDVSLYTRLSIRDHKSKKGHFLIGCCSIYLVVFIVILLIMCLKFSPIIFLVLSEQNSGEIDMDIKLPFKAPINYTKVANVIDSNLPKKYQLHTPRWKNGNAYAHNLLSCSSYNSSLNNPIDYVVYSHKKWYQSRNYLLNDCSRNHQISTYILDMEKEKKLEICKNWNYKYPSNGKILISDTLADDLKVKVNDTIILSFSTRDMYAVAFNEVFTNIRANIDAIIYSIPYKIEDIFSISGASCKFGSTSNNYIAIIEMTTFFQDVAEIHQKIAEMRIRDNELSFAEIEAYPLMFKLQTDKKYYEDVNDVVFNLPGPRSSWYLGQSFDKIAKDVIQWSSKIAWYLGFHEIYTSLDVLKEFKENSTMASFLNLTFTIIVLLLALLSIFLINCLMMVSVESKTHQLGIQRMVGMKRKNMIFMILVQGISYSLPGTALAFITAQVLIIYFQPLIETTLKHSITPILSFKAVLCGIGLGLCVPIIASYFPIRKALSSNIRDSLDRRHNLNGYIITVENKFYKTIKANKTLIAVGGSFSLIGGLLCYFLPASLISMNIANVLTILFAVLLCMLFGMITLSLNLQPIVERIVLYIVFFINFWEKKGISILTKKNLLSHRLKNKKTALMFAMSITCIIFLQSVSDVELNTMEYNARAKIGADARIYIQNIYNTGSFWLQLKAAEEYLSSIPEVNDWAYLSDHFVYKNKNISDIKISNIGRVDPYRTHIRAISPNFFDVVSTSFGKTKFLYPTNEMTNQLTSIQTEQLYSYEGDNRMIYPVAYKDEFVMEGKFDDKLLIKYIFSNETYCWREVQPLSYLESAPLVDMSKVMASGLSSLVSFPGMYELGKEFYTSMKDIILQYMIISYNANITKEIKKKIKSQMLTVFNMRVNVETLDDELEFTEDVRTILNYAFSVITVAFSLIAFFSLSNIMYMNIMEQKQEIGILRSLGVNRFSLIKIYIYEGFTILMSAGILGIIVGYILGITIMKQRTEFIHIPLSFSFPYILILVVVGCCIVSAILATIGPLLSLSKQSQIIKLLKE</sequence>
<dbReference type="AlphaFoldDB" id="A0A1Y1UWQ2"/>
<feature type="transmembrane region" description="Helical" evidence="6">
    <location>
        <begin position="456"/>
        <end position="485"/>
    </location>
</feature>